<dbReference type="InterPro" id="IPR020904">
    <property type="entry name" value="Sc_DH/Rdtase_CS"/>
</dbReference>
<evidence type="ECO:0000256" key="1">
    <source>
        <dbReference type="ARBA" id="ARBA00006484"/>
    </source>
</evidence>
<dbReference type="Proteomes" id="UP000331127">
    <property type="component" value="Unassembled WGS sequence"/>
</dbReference>
<organism evidence="3 4">
    <name type="scientific">Acrocarpospora macrocephala</name>
    <dbReference type="NCBI Taxonomy" id="150177"/>
    <lineage>
        <taxon>Bacteria</taxon>
        <taxon>Bacillati</taxon>
        <taxon>Actinomycetota</taxon>
        <taxon>Actinomycetes</taxon>
        <taxon>Streptosporangiales</taxon>
        <taxon>Streptosporangiaceae</taxon>
        <taxon>Acrocarpospora</taxon>
    </lineage>
</organism>
<keyword evidence="4" id="KW-1185">Reference proteome</keyword>
<dbReference type="GO" id="GO:0016491">
    <property type="term" value="F:oxidoreductase activity"/>
    <property type="evidence" value="ECO:0007669"/>
    <property type="project" value="UniProtKB-KW"/>
</dbReference>
<keyword evidence="2" id="KW-0560">Oxidoreductase</keyword>
<dbReference type="PANTHER" id="PTHR24321">
    <property type="entry name" value="DEHYDROGENASES, SHORT CHAIN"/>
    <property type="match status" value="1"/>
</dbReference>
<dbReference type="RefSeq" id="WP_155357920.1">
    <property type="nucleotide sequence ID" value="NZ_BAAAHL010000071.1"/>
</dbReference>
<dbReference type="SUPFAM" id="SSF51735">
    <property type="entry name" value="NAD(P)-binding Rossmann-fold domains"/>
    <property type="match status" value="1"/>
</dbReference>
<sequence length="255" mass="26357">MEGLKGKVVVFAGAGGIATATAQFLGAGGAKLIVGDISEAAAGRTIQAAVDAGGEGIALAVDISNEDRVKSQIDLAVKEYGKIDGLFNVAANIHPDEVARDTNVVDIDLAAWQRTMDVNLTGYLLALKHAIPHMVEAGGGSVVNAISNAAYAGMEDKVAYSVTKAGIGALTRHVARKYGKSGVRANSVSPGLVLTEQTKLNLPEEYRDMILATTPAPRHGKAADIGAMVAFLLSDLSEWVTGQSICVDGGTTMRP</sequence>
<evidence type="ECO:0000313" key="4">
    <source>
        <dbReference type="Proteomes" id="UP000331127"/>
    </source>
</evidence>
<dbReference type="EMBL" id="BLAE01000037">
    <property type="protein sequence ID" value="GES12616.1"/>
    <property type="molecule type" value="Genomic_DNA"/>
</dbReference>
<accession>A0A5M3WW43</accession>
<comment type="caution">
    <text evidence="3">The sequence shown here is derived from an EMBL/GenBank/DDBJ whole genome shotgun (WGS) entry which is preliminary data.</text>
</comment>
<dbReference type="PRINTS" id="PR00081">
    <property type="entry name" value="GDHRDH"/>
</dbReference>
<comment type="similarity">
    <text evidence="1">Belongs to the short-chain dehydrogenases/reductases (SDR) family.</text>
</comment>
<evidence type="ECO:0000313" key="3">
    <source>
        <dbReference type="EMBL" id="GES12616.1"/>
    </source>
</evidence>
<name>A0A5M3WW43_9ACTN</name>
<dbReference type="Gene3D" id="3.40.50.720">
    <property type="entry name" value="NAD(P)-binding Rossmann-like Domain"/>
    <property type="match status" value="1"/>
</dbReference>
<reference evidence="3 4" key="1">
    <citation type="submission" date="2019-10" db="EMBL/GenBank/DDBJ databases">
        <title>Whole genome shotgun sequence of Acrocarpospora macrocephala NBRC 16266.</title>
        <authorList>
            <person name="Ichikawa N."/>
            <person name="Kimura A."/>
            <person name="Kitahashi Y."/>
            <person name="Komaki H."/>
            <person name="Oguchi A."/>
        </authorList>
    </citation>
    <scope>NUCLEOTIDE SEQUENCE [LARGE SCALE GENOMIC DNA]</scope>
    <source>
        <strain evidence="3 4">NBRC 16266</strain>
    </source>
</reference>
<dbReference type="FunFam" id="3.40.50.720:FF:000084">
    <property type="entry name" value="Short-chain dehydrogenase reductase"/>
    <property type="match status" value="1"/>
</dbReference>
<gene>
    <name evidence="3" type="ORF">Amac_062130</name>
</gene>
<proteinExistence type="inferred from homology"/>
<evidence type="ECO:0000256" key="2">
    <source>
        <dbReference type="ARBA" id="ARBA00023002"/>
    </source>
</evidence>
<dbReference type="PANTHER" id="PTHR24321:SF14">
    <property type="entry name" value="SHORT-CHAIN TYPE DEHYDROGENASE_REDUCTASE BLR2146-RELATED"/>
    <property type="match status" value="1"/>
</dbReference>
<dbReference type="OrthoDB" id="3566316at2"/>
<dbReference type="AlphaFoldDB" id="A0A5M3WW43"/>
<dbReference type="PROSITE" id="PS00061">
    <property type="entry name" value="ADH_SHORT"/>
    <property type="match status" value="1"/>
</dbReference>
<protein>
    <submittedName>
        <fullName evidence="3">Putative short-chain type dehydrogenase/reductase y4lA</fullName>
    </submittedName>
</protein>
<dbReference type="InterPro" id="IPR036291">
    <property type="entry name" value="NAD(P)-bd_dom_sf"/>
</dbReference>
<dbReference type="InterPro" id="IPR002347">
    <property type="entry name" value="SDR_fam"/>
</dbReference>
<dbReference type="CDD" id="cd05233">
    <property type="entry name" value="SDR_c"/>
    <property type="match status" value="1"/>
</dbReference>
<dbReference type="Pfam" id="PF13561">
    <property type="entry name" value="adh_short_C2"/>
    <property type="match status" value="1"/>
</dbReference>